<dbReference type="STRING" id="338966.Ppro_2924"/>
<dbReference type="EMBL" id="CP000482">
    <property type="protein sequence ID" value="ABL00522.1"/>
    <property type="molecule type" value="Genomic_DNA"/>
</dbReference>
<dbReference type="eggNOG" id="ENOG5033YA8">
    <property type="taxonomic scope" value="Bacteria"/>
</dbReference>
<accession>A1AT51</accession>
<name>A1AT51_PELPD</name>
<reference evidence="1 2" key="1">
    <citation type="submission" date="2006-10" db="EMBL/GenBank/DDBJ databases">
        <title>Complete sequence of chromosome of Pelobacter propionicus DSM 2379.</title>
        <authorList>
            <consortium name="US DOE Joint Genome Institute"/>
            <person name="Copeland A."/>
            <person name="Lucas S."/>
            <person name="Lapidus A."/>
            <person name="Barry K."/>
            <person name="Detter J.C."/>
            <person name="Glavina del Rio T."/>
            <person name="Hammon N."/>
            <person name="Israni S."/>
            <person name="Dalin E."/>
            <person name="Tice H."/>
            <person name="Pitluck S."/>
            <person name="Saunders E."/>
            <person name="Brettin T."/>
            <person name="Bruce D."/>
            <person name="Han C."/>
            <person name="Tapia R."/>
            <person name="Schmutz J."/>
            <person name="Larimer F."/>
            <person name="Land M."/>
            <person name="Hauser L."/>
            <person name="Kyrpides N."/>
            <person name="Kim E."/>
            <person name="Lovley D."/>
            <person name="Richardson P."/>
        </authorList>
    </citation>
    <scope>NUCLEOTIDE SEQUENCE [LARGE SCALE GENOMIC DNA]</scope>
    <source>
        <strain evidence="2">DSM 2379 / NBRC 103807 / OttBd1</strain>
    </source>
</reference>
<evidence type="ECO:0000313" key="2">
    <source>
        <dbReference type="Proteomes" id="UP000006732"/>
    </source>
</evidence>
<dbReference type="KEGG" id="ppd:Ppro_2924"/>
<proteinExistence type="predicted"/>
<protein>
    <submittedName>
        <fullName evidence="1">Uncharacterized protein</fullName>
    </submittedName>
</protein>
<sequence>MSVSYNGASPGKERPASLFRLTRSGESGQGGRFCRPRRNAMRYRILILLTALLALGTFAHGQDVSWLAECGLKTFREINRTGKWSGKQSPDCRVNTSVERRSSGVFVTTWVTADAGEGWVRTAFSAAMDQTEISGKSSLARAGRDIQQRARHLQRCLDSINSVNDPLDCRDYATKSYAVDEESGTENRRLVWLDDDGRHTVVEYAFGSSSATPTPPVDLFSGYYLPPNITIDLHQRR</sequence>
<gene>
    <name evidence="1" type="ordered locus">Ppro_2924</name>
</gene>
<keyword evidence="2" id="KW-1185">Reference proteome</keyword>
<dbReference type="Proteomes" id="UP000006732">
    <property type="component" value="Chromosome"/>
</dbReference>
<organism evidence="1 2">
    <name type="scientific">Pelobacter propionicus (strain DSM 2379 / NBRC 103807 / OttBd1)</name>
    <dbReference type="NCBI Taxonomy" id="338966"/>
    <lineage>
        <taxon>Bacteria</taxon>
        <taxon>Pseudomonadati</taxon>
        <taxon>Thermodesulfobacteriota</taxon>
        <taxon>Desulfuromonadia</taxon>
        <taxon>Desulfuromonadales</taxon>
        <taxon>Desulfuromonadaceae</taxon>
        <taxon>Pelobacter</taxon>
    </lineage>
</organism>
<dbReference type="AlphaFoldDB" id="A1AT51"/>
<evidence type="ECO:0000313" key="1">
    <source>
        <dbReference type="EMBL" id="ABL00522.1"/>
    </source>
</evidence>
<dbReference type="HOGENOM" id="CLU_1313942_0_0_7"/>